<evidence type="ECO:0000313" key="1">
    <source>
        <dbReference type="EMBL" id="KAK1896757.1"/>
    </source>
</evidence>
<organism evidence="1 2">
    <name type="scientific">Dissostichus eleginoides</name>
    <name type="common">Patagonian toothfish</name>
    <name type="synonym">Dissostichus amissus</name>
    <dbReference type="NCBI Taxonomy" id="100907"/>
    <lineage>
        <taxon>Eukaryota</taxon>
        <taxon>Metazoa</taxon>
        <taxon>Chordata</taxon>
        <taxon>Craniata</taxon>
        <taxon>Vertebrata</taxon>
        <taxon>Euteleostomi</taxon>
        <taxon>Actinopterygii</taxon>
        <taxon>Neopterygii</taxon>
        <taxon>Teleostei</taxon>
        <taxon>Neoteleostei</taxon>
        <taxon>Acanthomorphata</taxon>
        <taxon>Eupercaria</taxon>
        <taxon>Perciformes</taxon>
        <taxon>Notothenioidei</taxon>
        <taxon>Nototheniidae</taxon>
        <taxon>Dissostichus</taxon>
    </lineage>
</organism>
<dbReference type="EMBL" id="JASDAP010000009">
    <property type="protein sequence ID" value="KAK1896757.1"/>
    <property type="molecule type" value="Genomic_DNA"/>
</dbReference>
<accession>A0AAD9C6G1</accession>
<evidence type="ECO:0000313" key="2">
    <source>
        <dbReference type="Proteomes" id="UP001228049"/>
    </source>
</evidence>
<keyword evidence="2" id="KW-1185">Reference proteome</keyword>
<proteinExistence type="predicted"/>
<sequence>MHSELSAAYAVRHYAQRGSGTYTDSPGSFREAGCCLLAALGRVGTVCTWSLSRSLGDTKVGIQGGGLNTGGRGKLDVVFQG</sequence>
<comment type="caution">
    <text evidence="1">The sequence shown here is derived from an EMBL/GenBank/DDBJ whole genome shotgun (WGS) entry which is preliminary data.</text>
</comment>
<reference evidence="1" key="1">
    <citation type="submission" date="2023-04" db="EMBL/GenBank/DDBJ databases">
        <title>Chromosome-level genome of Chaenocephalus aceratus.</title>
        <authorList>
            <person name="Park H."/>
        </authorList>
    </citation>
    <scope>NUCLEOTIDE SEQUENCE</scope>
    <source>
        <strain evidence="1">DE</strain>
        <tissue evidence="1">Muscle</tissue>
    </source>
</reference>
<dbReference type="AlphaFoldDB" id="A0AAD9C6G1"/>
<dbReference type="Proteomes" id="UP001228049">
    <property type="component" value="Unassembled WGS sequence"/>
</dbReference>
<protein>
    <submittedName>
        <fullName evidence="1">dTDP-L-rhamnose 4-epimerase</fullName>
    </submittedName>
</protein>
<name>A0AAD9C6G1_DISEL</name>
<gene>
    <name evidence="1" type="ORF">KUDE01_016300</name>
</gene>